<organism evidence="1 2">
    <name type="scientific">Venturia inaequalis</name>
    <name type="common">Apple scab fungus</name>
    <dbReference type="NCBI Taxonomy" id="5025"/>
    <lineage>
        <taxon>Eukaryota</taxon>
        <taxon>Fungi</taxon>
        <taxon>Dikarya</taxon>
        <taxon>Ascomycota</taxon>
        <taxon>Pezizomycotina</taxon>
        <taxon>Dothideomycetes</taxon>
        <taxon>Pleosporomycetidae</taxon>
        <taxon>Venturiales</taxon>
        <taxon>Venturiaceae</taxon>
        <taxon>Venturia</taxon>
    </lineage>
</organism>
<comment type="caution">
    <text evidence="1">The sequence shown here is derived from an EMBL/GenBank/DDBJ whole genome shotgun (WGS) entry which is preliminary data.</text>
</comment>
<dbReference type="EMBL" id="WNWS01000030">
    <property type="protein sequence ID" value="KAE9986447.1"/>
    <property type="molecule type" value="Genomic_DNA"/>
</dbReference>
<dbReference type="Proteomes" id="UP000447873">
    <property type="component" value="Unassembled WGS sequence"/>
</dbReference>
<evidence type="ECO:0000313" key="2">
    <source>
        <dbReference type="Proteomes" id="UP000447873"/>
    </source>
</evidence>
<dbReference type="AlphaFoldDB" id="A0A8H3VAR1"/>
<name>A0A8H3VAR1_VENIN</name>
<protein>
    <submittedName>
        <fullName evidence="1">Uncharacterized protein</fullName>
    </submittedName>
</protein>
<accession>A0A8H3VAR1</accession>
<reference evidence="1 2" key="1">
    <citation type="submission" date="2018-12" db="EMBL/GenBank/DDBJ databases">
        <title>Venturia inaequalis Genome Resource.</title>
        <authorList>
            <person name="Lichtner F.J."/>
        </authorList>
    </citation>
    <scope>NUCLEOTIDE SEQUENCE [LARGE SCALE GENOMIC DNA]</scope>
    <source>
        <strain evidence="1 2">120213</strain>
    </source>
</reference>
<gene>
    <name evidence="1" type="ORF">EG328_005673</name>
</gene>
<evidence type="ECO:0000313" key="1">
    <source>
        <dbReference type="EMBL" id="KAE9986447.1"/>
    </source>
</evidence>
<proteinExistence type="predicted"/>
<sequence length="171" mass="20028">MQASEGGDQAFSIPSKPSITPKSYLDLPLEIRQQILFYIVEPEDPSIANTAVSYQVRMDTKWVHSQWRQKHRLHDAMDRAIWTNGDQQLLNELSDMIVYYKDNNKTQAQIHFVEARLSKTLKTFRAQKMKTKSFIDQMKTTIGIQREVNRELREENEKLVLALEMRDVVLC</sequence>